<keyword evidence="2" id="KW-1133">Transmembrane helix</keyword>
<evidence type="ECO:0000313" key="4">
    <source>
        <dbReference type="EMBL" id="KAG5504380.1"/>
    </source>
</evidence>
<dbReference type="KEGG" id="phet:94290880"/>
<keyword evidence="2" id="KW-0472">Membrane</keyword>
<protein>
    <recommendedName>
        <fullName evidence="3">Phosphatidic acid phosphatase type 2/haloperoxidase domain-containing protein</fullName>
    </recommendedName>
</protein>
<keyword evidence="5" id="KW-1185">Reference proteome</keyword>
<dbReference type="Proteomes" id="UP000674318">
    <property type="component" value="Unassembled WGS sequence"/>
</dbReference>
<dbReference type="InterPro" id="IPR036938">
    <property type="entry name" value="PAP2/HPO_sf"/>
</dbReference>
<reference evidence="4 5" key="1">
    <citation type="submission" date="2021-02" db="EMBL/GenBank/DDBJ databases">
        <title>Porcisia hertigi Genome sequencing and assembly.</title>
        <authorList>
            <person name="Almutairi H."/>
            <person name="Gatherer D."/>
        </authorList>
    </citation>
    <scope>NUCLEOTIDE SEQUENCE [LARGE SCALE GENOMIC DNA]</scope>
    <source>
        <strain evidence="4 5">C119</strain>
    </source>
</reference>
<feature type="transmembrane region" description="Helical" evidence="2">
    <location>
        <begin position="80"/>
        <end position="98"/>
    </location>
</feature>
<dbReference type="Gene3D" id="1.20.144.10">
    <property type="entry name" value="Phosphatidic acid phosphatase type 2/haloperoxidase"/>
    <property type="match status" value="1"/>
</dbReference>
<proteinExistence type="predicted"/>
<feature type="transmembrane region" description="Helical" evidence="2">
    <location>
        <begin position="32"/>
        <end position="52"/>
    </location>
</feature>
<name>A0A836LDN1_9TRYP</name>
<dbReference type="GeneID" id="94290880"/>
<dbReference type="OrthoDB" id="302705at2759"/>
<dbReference type="SUPFAM" id="SSF48317">
    <property type="entry name" value="Acid phosphatase/Vanadium-dependent haloperoxidase"/>
    <property type="match status" value="1"/>
</dbReference>
<feature type="region of interest" description="Disordered" evidence="1">
    <location>
        <begin position="223"/>
        <end position="244"/>
    </location>
</feature>
<dbReference type="AlphaFoldDB" id="A0A836LDN1"/>
<comment type="caution">
    <text evidence="4">The sequence shown here is derived from an EMBL/GenBank/DDBJ whole genome shotgun (WGS) entry which is preliminary data.</text>
</comment>
<feature type="transmembrane region" description="Helical" evidence="2">
    <location>
        <begin position="194"/>
        <end position="212"/>
    </location>
</feature>
<dbReference type="EMBL" id="JAFJZO010000023">
    <property type="protein sequence ID" value="KAG5504380.1"/>
    <property type="molecule type" value="Genomic_DNA"/>
</dbReference>
<feature type="transmembrane region" description="Helical" evidence="2">
    <location>
        <begin position="154"/>
        <end position="174"/>
    </location>
</feature>
<dbReference type="Pfam" id="PF01569">
    <property type="entry name" value="PAP2"/>
    <property type="match status" value="1"/>
</dbReference>
<organism evidence="4 5">
    <name type="scientific">Porcisia hertigi</name>
    <dbReference type="NCBI Taxonomy" id="2761500"/>
    <lineage>
        <taxon>Eukaryota</taxon>
        <taxon>Discoba</taxon>
        <taxon>Euglenozoa</taxon>
        <taxon>Kinetoplastea</taxon>
        <taxon>Metakinetoplastina</taxon>
        <taxon>Trypanosomatida</taxon>
        <taxon>Trypanosomatidae</taxon>
        <taxon>Leishmaniinae</taxon>
        <taxon>Porcisia</taxon>
    </lineage>
</organism>
<feature type="transmembrane region" description="Helical" evidence="2">
    <location>
        <begin position="118"/>
        <end position="142"/>
    </location>
</feature>
<feature type="domain" description="Phosphatidic acid phosphatase type 2/haloperoxidase" evidence="3">
    <location>
        <begin position="45"/>
        <end position="172"/>
    </location>
</feature>
<dbReference type="InterPro" id="IPR000326">
    <property type="entry name" value="PAP2/HPO"/>
</dbReference>
<evidence type="ECO:0000313" key="5">
    <source>
        <dbReference type="Proteomes" id="UP000674318"/>
    </source>
</evidence>
<dbReference type="RefSeq" id="XP_067757003.1">
    <property type="nucleotide sequence ID" value="XM_067900803.1"/>
</dbReference>
<evidence type="ECO:0000256" key="1">
    <source>
        <dbReference type="SAM" id="MobiDB-lite"/>
    </source>
</evidence>
<keyword evidence="2" id="KW-0812">Transmembrane</keyword>
<evidence type="ECO:0000259" key="3">
    <source>
        <dbReference type="Pfam" id="PF01569"/>
    </source>
</evidence>
<gene>
    <name evidence="4" type="ORF">JKF63_04831</name>
</gene>
<evidence type="ECO:0000256" key="2">
    <source>
        <dbReference type="SAM" id="Phobius"/>
    </source>
</evidence>
<accession>A0A836LDN1</accession>
<sequence length="244" mass="26074">MSLSHINYYIDKSCSFGVIGALELANLYMLQYFPGTVVVPFLTSCACIAAAASKGLKRVVKQPRPPGAPKVSPGMPSNHATSLSFLSLVVIYGMQRYAASTVTADHAKQTFFDISTPLSLTITYAWPLQTSAAVFSVYAAWLRVVRGHHTVAQVVAGYLLGVALAIVSLAVNYYGYTGSRLGGRVDDLPRSAKIAILLTSVVISAMVIRAIVRGSRKVRIDCTGTSAPRKGEKRGVMTGNGTQR</sequence>